<reference evidence="3 4" key="1">
    <citation type="submission" date="2011-04" db="EMBL/GenBank/DDBJ databases">
        <authorList>
            <person name="Muzny D."/>
            <person name="Qin X."/>
            <person name="Deng J."/>
            <person name="Jiang H."/>
            <person name="Liu Y."/>
            <person name="Qu J."/>
            <person name="Song X.-Z."/>
            <person name="Zhang L."/>
            <person name="Thornton R."/>
            <person name="Coyle M."/>
            <person name="Francisco L."/>
            <person name="Jackson L."/>
            <person name="Javaid M."/>
            <person name="Korchina V."/>
            <person name="Kovar C."/>
            <person name="Mata R."/>
            <person name="Mathew T."/>
            <person name="Ngo R."/>
            <person name="Nguyen L."/>
            <person name="Nguyen N."/>
            <person name="Okwuonu G."/>
            <person name="Ongeri F."/>
            <person name="Pham C."/>
            <person name="Simmons D."/>
            <person name="Wilczek-Boney K."/>
            <person name="Hale W."/>
            <person name="Jakkamsetti A."/>
            <person name="Pham P."/>
            <person name="Ruth R."/>
            <person name="San Lucas F."/>
            <person name="Warren J."/>
            <person name="Zhang J."/>
            <person name="Zhao Z."/>
            <person name="Zhou C."/>
            <person name="Zhu D."/>
            <person name="Lee S."/>
            <person name="Bess C."/>
            <person name="Blankenburg K."/>
            <person name="Forbes L."/>
            <person name="Fu Q."/>
            <person name="Gubbala S."/>
            <person name="Hirani K."/>
            <person name="Jayaseelan J.C."/>
            <person name="Lara F."/>
            <person name="Munidasa M."/>
            <person name="Palculict T."/>
            <person name="Patil S."/>
            <person name="Pu L.-L."/>
            <person name="Saada N."/>
            <person name="Tang L."/>
            <person name="Weissenberger G."/>
            <person name="Zhu Y."/>
            <person name="Hemphill L."/>
            <person name="Shang Y."/>
            <person name="Youmans B."/>
            <person name="Ayvaz T."/>
            <person name="Ross M."/>
            <person name="Santibanez J."/>
            <person name="Aqrawi P."/>
            <person name="Gross S."/>
            <person name="Joshi V."/>
            <person name="Fowler G."/>
            <person name="Nazareth L."/>
            <person name="Reid J."/>
            <person name="Worley K."/>
            <person name="Petrosino J."/>
            <person name="Highlander S."/>
            <person name="Gibbs R."/>
        </authorList>
    </citation>
    <scope>NUCLEOTIDE SEQUENCE [LARGE SCALE GENOMIC DNA]</scope>
    <source>
        <strain evidence="3 4">DSM 2778</strain>
    </source>
</reference>
<evidence type="ECO:0000256" key="1">
    <source>
        <dbReference type="ARBA" id="ARBA00022801"/>
    </source>
</evidence>
<dbReference type="Pfam" id="PF01520">
    <property type="entry name" value="Amidase_3"/>
    <property type="match status" value="1"/>
</dbReference>
<dbReference type="CDD" id="cd02696">
    <property type="entry name" value="MurNAc-LAA"/>
    <property type="match status" value="1"/>
</dbReference>
<evidence type="ECO:0000313" key="3">
    <source>
        <dbReference type="EMBL" id="EGK57639.1"/>
    </source>
</evidence>
<evidence type="ECO:0000313" key="4">
    <source>
        <dbReference type="Proteomes" id="UP000004067"/>
    </source>
</evidence>
<dbReference type="EMBL" id="AFHQ01000054">
    <property type="protein sequence ID" value="EGK57639.1"/>
    <property type="molecule type" value="Genomic_DNA"/>
</dbReference>
<dbReference type="InterPro" id="IPR050695">
    <property type="entry name" value="N-acetylmuramoyl_amidase_3"/>
</dbReference>
<dbReference type="EC" id="3.5.1.28" evidence="3"/>
<organism evidence="3 4">
    <name type="scientific">Centipeda periodontii DSM 2778</name>
    <dbReference type="NCBI Taxonomy" id="888060"/>
    <lineage>
        <taxon>Bacteria</taxon>
        <taxon>Bacillati</taxon>
        <taxon>Bacillota</taxon>
        <taxon>Negativicutes</taxon>
        <taxon>Selenomonadales</taxon>
        <taxon>Selenomonadaceae</taxon>
        <taxon>Centipeda</taxon>
    </lineage>
</organism>
<keyword evidence="4" id="KW-1185">Reference proteome</keyword>
<dbReference type="GO" id="GO:0008745">
    <property type="term" value="F:N-acetylmuramoyl-L-alanine amidase activity"/>
    <property type="evidence" value="ECO:0007669"/>
    <property type="project" value="UniProtKB-EC"/>
</dbReference>
<feature type="domain" description="MurNAc-LAA" evidence="2">
    <location>
        <begin position="245"/>
        <end position="354"/>
    </location>
</feature>
<protein>
    <submittedName>
        <fullName evidence="3">N-acetylmuramoyl-L-alanine amidase</fullName>
        <ecNumber evidence="3">3.5.1.28</ecNumber>
    </submittedName>
</protein>
<dbReference type="HOGENOM" id="CLU_014322_2_0_9"/>
<accession>F5RPH1</accession>
<comment type="caution">
    <text evidence="3">The sequence shown here is derived from an EMBL/GenBank/DDBJ whole genome shotgun (WGS) entry which is preliminary data.</text>
</comment>
<dbReference type="PANTHER" id="PTHR30404:SF0">
    <property type="entry name" value="N-ACETYLMURAMOYL-L-ALANINE AMIDASE AMIC"/>
    <property type="match status" value="1"/>
</dbReference>
<dbReference type="GO" id="GO:0030288">
    <property type="term" value="C:outer membrane-bounded periplasmic space"/>
    <property type="evidence" value="ECO:0007669"/>
    <property type="project" value="TreeGrafter"/>
</dbReference>
<gene>
    <name evidence="3" type="primary">cwlD</name>
    <name evidence="3" type="ORF">HMPREF9081_2157</name>
</gene>
<sequence>MLLALTSWNEFRGTRTLLTVAALFVCFCTFFLTGTGEAKGKTYRLISIESHALEIDGREAVRIQIGTNRTDLSYAIMANEQNELRVALEDVKIDKKFPQEYVPNGAIADKITMTAEEKSGILLTIHAAEPLSHADAYRIYTMPGDPYGKVKEYLVIDLLAPLPPAPPSPARGHTVVIDPGHGGSDSGAVGYTGIREKDVAFAVSLRTEELLRRAGAEVVMTRTEDVDVSHAGSSAPQELQARVDVSLTHPEAELFLSVHCNSFTNPDAHGMETYYYPKTDADERFAALLNEELAAAGGLHNRGVKYARFYVLRHTEIPASLVELGFLSNPDEEALLANADYQEKLAQALFHAIERYFGEEGENER</sequence>
<evidence type="ECO:0000259" key="2">
    <source>
        <dbReference type="SMART" id="SM00646"/>
    </source>
</evidence>
<dbReference type="InterPro" id="IPR002508">
    <property type="entry name" value="MurNAc-LAA_cat"/>
</dbReference>
<name>F5RPH1_9FIRM</name>
<dbReference type="SMART" id="SM00646">
    <property type="entry name" value="Ami_3"/>
    <property type="match status" value="1"/>
</dbReference>
<keyword evidence="1 3" id="KW-0378">Hydrolase</keyword>
<dbReference type="GO" id="GO:0009253">
    <property type="term" value="P:peptidoglycan catabolic process"/>
    <property type="evidence" value="ECO:0007669"/>
    <property type="project" value="InterPro"/>
</dbReference>
<dbReference type="Gene3D" id="3.40.630.40">
    <property type="entry name" value="Zn-dependent exopeptidases"/>
    <property type="match status" value="1"/>
</dbReference>
<dbReference type="PANTHER" id="PTHR30404">
    <property type="entry name" value="N-ACETYLMURAMOYL-L-ALANINE AMIDASE"/>
    <property type="match status" value="1"/>
</dbReference>
<dbReference type="STRING" id="888060.HMPREF9081_2157"/>
<proteinExistence type="predicted"/>
<dbReference type="eggNOG" id="COG0860">
    <property type="taxonomic scope" value="Bacteria"/>
</dbReference>
<dbReference type="AlphaFoldDB" id="F5RPH1"/>
<dbReference type="Proteomes" id="UP000004067">
    <property type="component" value="Unassembled WGS sequence"/>
</dbReference>
<dbReference type="SUPFAM" id="SSF53187">
    <property type="entry name" value="Zn-dependent exopeptidases"/>
    <property type="match status" value="1"/>
</dbReference>